<dbReference type="EMBL" id="JACXVP010000004">
    <property type="protein sequence ID" value="KAG5612007.1"/>
    <property type="molecule type" value="Genomic_DNA"/>
</dbReference>
<gene>
    <name evidence="3" type="ORF">H5410_023288</name>
</gene>
<evidence type="ECO:0000256" key="1">
    <source>
        <dbReference type="ARBA" id="ARBA00022729"/>
    </source>
</evidence>
<accession>A0A9J5ZIS4</accession>
<keyword evidence="2" id="KW-0175">Coiled coil</keyword>
<dbReference type="Gene3D" id="2.90.10.10">
    <property type="entry name" value="Bulb-type lectin domain"/>
    <property type="match status" value="1"/>
</dbReference>
<dbReference type="InterPro" id="IPR051343">
    <property type="entry name" value="G-type_lectin_kinases/EP1-like"/>
</dbReference>
<dbReference type="PANTHER" id="PTHR47976">
    <property type="entry name" value="G-TYPE LECTIN S-RECEPTOR-LIKE SERINE/THREONINE-PROTEIN KINASE SD2-5"/>
    <property type="match status" value="1"/>
</dbReference>
<evidence type="ECO:0000313" key="4">
    <source>
        <dbReference type="Proteomes" id="UP000824120"/>
    </source>
</evidence>
<evidence type="ECO:0008006" key="5">
    <source>
        <dbReference type="Google" id="ProtNLM"/>
    </source>
</evidence>
<evidence type="ECO:0000256" key="2">
    <source>
        <dbReference type="SAM" id="Coils"/>
    </source>
</evidence>
<keyword evidence="4" id="KW-1185">Reference proteome</keyword>
<evidence type="ECO:0000313" key="3">
    <source>
        <dbReference type="EMBL" id="KAG5612007.1"/>
    </source>
</evidence>
<proteinExistence type="predicted"/>
<dbReference type="PANTHER" id="PTHR47976:SF7">
    <property type="entry name" value="RECEPTOR-LIKE SERINE_THREONINE-PROTEIN KINASE"/>
    <property type="match status" value="1"/>
</dbReference>
<name>A0A9J5ZIS4_SOLCO</name>
<dbReference type="InterPro" id="IPR036426">
    <property type="entry name" value="Bulb-type_lectin_dom_sf"/>
</dbReference>
<comment type="caution">
    <text evidence="3">The sequence shown here is derived from an EMBL/GenBank/DDBJ whole genome shotgun (WGS) entry which is preliminary data.</text>
</comment>
<feature type="coiled-coil region" evidence="2">
    <location>
        <begin position="29"/>
        <end position="56"/>
    </location>
</feature>
<sequence>MVVLDKVFKLLLAMSKLTNQMKLTEAKYLLEATKKMLQTEQSNAKIEAKIQENNNNIYNTSSASCDHEQNKVKHSQEAENPHIKRGIKGFVEFPKVVRAIISKSRHWGTKLECQKAQLRILLKQNVILYGSSKHTITDPIAFGYYKQTNGYAVGSSIVGMPKKTTVWTANKNTHIVPSNVVLLLTSDGRLTMQVDCNVIWRSFDNPTNTILPGQHISAGQELFSSASEEDDLFRIFCLKMQNDGNLVQYLVDTTNSTQYAYYTTDLHNSTNRLRNLTRGGYIEKGPPSIC</sequence>
<reference evidence="3 4" key="1">
    <citation type="submission" date="2020-09" db="EMBL/GenBank/DDBJ databases">
        <title>De no assembly of potato wild relative species, Solanum commersonii.</title>
        <authorList>
            <person name="Cho K."/>
        </authorList>
    </citation>
    <scope>NUCLEOTIDE SEQUENCE [LARGE SCALE GENOMIC DNA]</scope>
    <source>
        <strain evidence="3">LZ3.2</strain>
        <tissue evidence="3">Leaf</tissue>
    </source>
</reference>
<keyword evidence="1" id="KW-0732">Signal</keyword>
<organism evidence="3 4">
    <name type="scientific">Solanum commersonii</name>
    <name type="common">Commerson's wild potato</name>
    <name type="synonym">Commerson's nightshade</name>
    <dbReference type="NCBI Taxonomy" id="4109"/>
    <lineage>
        <taxon>Eukaryota</taxon>
        <taxon>Viridiplantae</taxon>
        <taxon>Streptophyta</taxon>
        <taxon>Embryophyta</taxon>
        <taxon>Tracheophyta</taxon>
        <taxon>Spermatophyta</taxon>
        <taxon>Magnoliopsida</taxon>
        <taxon>eudicotyledons</taxon>
        <taxon>Gunneridae</taxon>
        <taxon>Pentapetalae</taxon>
        <taxon>asterids</taxon>
        <taxon>lamiids</taxon>
        <taxon>Solanales</taxon>
        <taxon>Solanaceae</taxon>
        <taxon>Solanoideae</taxon>
        <taxon>Solaneae</taxon>
        <taxon>Solanum</taxon>
    </lineage>
</organism>
<protein>
    <recommendedName>
        <fullName evidence="5">Bulb-type lectin domain-containing protein</fullName>
    </recommendedName>
</protein>
<dbReference type="AlphaFoldDB" id="A0A9J5ZIS4"/>
<dbReference type="SUPFAM" id="SSF51110">
    <property type="entry name" value="alpha-D-mannose-specific plant lectins"/>
    <property type="match status" value="1"/>
</dbReference>
<dbReference type="OrthoDB" id="758220at2759"/>
<dbReference type="Proteomes" id="UP000824120">
    <property type="component" value="Chromosome 4"/>
</dbReference>